<gene>
    <name evidence="1" type="primary">A08p021690.1_BraROA</name>
    <name evidence="1" type="ORF">IGI04_031128</name>
</gene>
<organism evidence="1 2">
    <name type="scientific">Brassica rapa subsp. trilocularis</name>
    <dbReference type="NCBI Taxonomy" id="1813537"/>
    <lineage>
        <taxon>Eukaryota</taxon>
        <taxon>Viridiplantae</taxon>
        <taxon>Streptophyta</taxon>
        <taxon>Embryophyta</taxon>
        <taxon>Tracheophyta</taxon>
        <taxon>Spermatophyta</taxon>
        <taxon>Magnoliopsida</taxon>
        <taxon>eudicotyledons</taxon>
        <taxon>Gunneridae</taxon>
        <taxon>Pentapetalae</taxon>
        <taxon>rosids</taxon>
        <taxon>malvids</taxon>
        <taxon>Brassicales</taxon>
        <taxon>Brassicaceae</taxon>
        <taxon>Brassiceae</taxon>
        <taxon>Brassica</taxon>
    </lineage>
</organism>
<dbReference type="Proteomes" id="UP000823674">
    <property type="component" value="Chromosome A08"/>
</dbReference>
<sequence length="71" mass="7931">MLGVYMLLVKAKDSGKFDSVSHILSLLSNKLDNALQGGIRQLAMPPTLSEILYSKSKKKNNNNKKKTKRVK</sequence>
<name>A0ABQ7LSP6_BRACM</name>
<evidence type="ECO:0000313" key="1">
    <source>
        <dbReference type="EMBL" id="KAG5389587.1"/>
    </source>
</evidence>
<proteinExistence type="predicted"/>
<protein>
    <submittedName>
        <fullName evidence="1">Uncharacterized protein</fullName>
    </submittedName>
</protein>
<reference evidence="1 2" key="1">
    <citation type="submission" date="2021-03" db="EMBL/GenBank/DDBJ databases">
        <authorList>
            <person name="King G.J."/>
            <person name="Bancroft I."/>
            <person name="Baten A."/>
            <person name="Bloomfield J."/>
            <person name="Borpatragohain P."/>
            <person name="He Z."/>
            <person name="Irish N."/>
            <person name="Irwin J."/>
            <person name="Liu K."/>
            <person name="Mauleon R.P."/>
            <person name="Moore J."/>
            <person name="Morris R."/>
            <person name="Ostergaard L."/>
            <person name="Wang B."/>
            <person name="Wells R."/>
        </authorList>
    </citation>
    <scope>NUCLEOTIDE SEQUENCE [LARGE SCALE GENOMIC DNA]</scope>
    <source>
        <strain evidence="1">R-o-18</strain>
        <tissue evidence="1">Leaf</tissue>
    </source>
</reference>
<dbReference type="EMBL" id="JADBGQ010000007">
    <property type="protein sequence ID" value="KAG5389587.1"/>
    <property type="molecule type" value="Genomic_DNA"/>
</dbReference>
<evidence type="ECO:0000313" key="2">
    <source>
        <dbReference type="Proteomes" id="UP000823674"/>
    </source>
</evidence>
<keyword evidence="2" id="KW-1185">Reference proteome</keyword>
<accession>A0ABQ7LSP6</accession>
<comment type="caution">
    <text evidence="1">The sequence shown here is derived from an EMBL/GenBank/DDBJ whole genome shotgun (WGS) entry which is preliminary data.</text>
</comment>